<accession>A0AAD7I5D8</accession>
<dbReference type="InterPro" id="IPR011333">
    <property type="entry name" value="SKP1/BTB/POZ_sf"/>
</dbReference>
<gene>
    <name evidence="2" type="ORF">DFH07DRAFT_928463</name>
</gene>
<evidence type="ECO:0000313" key="2">
    <source>
        <dbReference type="EMBL" id="KAJ7734579.1"/>
    </source>
</evidence>
<reference evidence="2" key="1">
    <citation type="submission" date="2023-03" db="EMBL/GenBank/DDBJ databases">
        <title>Massive genome expansion in bonnet fungi (Mycena s.s.) driven by repeated elements and novel gene families across ecological guilds.</title>
        <authorList>
            <consortium name="Lawrence Berkeley National Laboratory"/>
            <person name="Harder C.B."/>
            <person name="Miyauchi S."/>
            <person name="Viragh M."/>
            <person name="Kuo A."/>
            <person name="Thoen E."/>
            <person name="Andreopoulos B."/>
            <person name="Lu D."/>
            <person name="Skrede I."/>
            <person name="Drula E."/>
            <person name="Henrissat B."/>
            <person name="Morin E."/>
            <person name="Kohler A."/>
            <person name="Barry K."/>
            <person name="LaButti K."/>
            <person name="Morin E."/>
            <person name="Salamov A."/>
            <person name="Lipzen A."/>
            <person name="Mereny Z."/>
            <person name="Hegedus B."/>
            <person name="Baldrian P."/>
            <person name="Stursova M."/>
            <person name="Weitz H."/>
            <person name="Taylor A."/>
            <person name="Grigoriev I.V."/>
            <person name="Nagy L.G."/>
            <person name="Martin F."/>
            <person name="Kauserud H."/>
        </authorList>
    </citation>
    <scope>NUCLEOTIDE SEQUENCE</scope>
    <source>
        <strain evidence="2">CBHHK188m</strain>
    </source>
</reference>
<dbReference type="PROSITE" id="PS50097">
    <property type="entry name" value="BTB"/>
    <property type="match status" value="1"/>
</dbReference>
<comment type="caution">
    <text evidence="2">The sequence shown here is derived from an EMBL/GenBank/DDBJ whole genome shotgun (WGS) entry which is preliminary data.</text>
</comment>
<dbReference type="CDD" id="cd18186">
    <property type="entry name" value="BTB_POZ_ZBTB_KLHL-like"/>
    <property type="match status" value="1"/>
</dbReference>
<keyword evidence="3" id="KW-1185">Reference proteome</keyword>
<dbReference type="InterPro" id="IPR000210">
    <property type="entry name" value="BTB/POZ_dom"/>
</dbReference>
<organism evidence="2 3">
    <name type="scientific">Mycena maculata</name>
    <dbReference type="NCBI Taxonomy" id="230809"/>
    <lineage>
        <taxon>Eukaryota</taxon>
        <taxon>Fungi</taxon>
        <taxon>Dikarya</taxon>
        <taxon>Basidiomycota</taxon>
        <taxon>Agaricomycotina</taxon>
        <taxon>Agaricomycetes</taxon>
        <taxon>Agaricomycetidae</taxon>
        <taxon>Agaricales</taxon>
        <taxon>Marasmiineae</taxon>
        <taxon>Mycenaceae</taxon>
        <taxon>Mycena</taxon>
    </lineage>
</organism>
<name>A0AAD7I5D8_9AGAR</name>
<sequence>MEQPSEPPGDATSTRSEIWMPYGDIILQVQGTQFRVNRDVLAKHSAVFHDLFSVPQPPNEVTVEGCHIVQLSDSAEDWVLLLEFLYDPFDPKTTPEFDLLAAMLRLGKKYEISRAEEDSVSRIQYEFPSDFQAFNDLDADMTKIKYHRGIYCDLLRLAYECGVYSSIPLLAFCCLRTDKLETIFKGVRRSDGSSATLPDDLKLTMALALERIALFQHESLSWLRTASVIPHTACQSKARCTEQQHSMARVVEQDHKGQFNLGYTIDQWDDRWTGMLCPVCDAAAEGVYELNRAKGWELLPGFFGLPQWEELRNLV</sequence>
<dbReference type="SMART" id="SM00225">
    <property type="entry name" value="BTB"/>
    <property type="match status" value="1"/>
</dbReference>
<dbReference type="Proteomes" id="UP001215280">
    <property type="component" value="Unassembled WGS sequence"/>
</dbReference>
<evidence type="ECO:0000259" key="1">
    <source>
        <dbReference type="PROSITE" id="PS50097"/>
    </source>
</evidence>
<dbReference type="Pfam" id="PF00651">
    <property type="entry name" value="BTB"/>
    <property type="match status" value="1"/>
</dbReference>
<feature type="domain" description="BTB" evidence="1">
    <location>
        <begin position="23"/>
        <end position="87"/>
    </location>
</feature>
<dbReference type="Gene3D" id="3.30.710.10">
    <property type="entry name" value="Potassium Channel Kv1.1, Chain A"/>
    <property type="match status" value="1"/>
</dbReference>
<dbReference type="SUPFAM" id="SSF54695">
    <property type="entry name" value="POZ domain"/>
    <property type="match status" value="1"/>
</dbReference>
<dbReference type="AlphaFoldDB" id="A0AAD7I5D8"/>
<evidence type="ECO:0000313" key="3">
    <source>
        <dbReference type="Proteomes" id="UP001215280"/>
    </source>
</evidence>
<protein>
    <recommendedName>
        <fullName evidence="1">BTB domain-containing protein</fullName>
    </recommendedName>
</protein>
<dbReference type="EMBL" id="JARJLG010000160">
    <property type="protein sequence ID" value="KAJ7734579.1"/>
    <property type="molecule type" value="Genomic_DNA"/>
</dbReference>
<proteinExistence type="predicted"/>